<dbReference type="GO" id="GO:0009451">
    <property type="term" value="P:RNA modification"/>
    <property type="evidence" value="ECO:0007669"/>
    <property type="project" value="InterPro"/>
</dbReference>
<feature type="repeat" description="PPR" evidence="2">
    <location>
        <begin position="139"/>
        <end position="169"/>
    </location>
</feature>
<feature type="repeat" description="PPR" evidence="2">
    <location>
        <begin position="170"/>
        <end position="204"/>
    </location>
</feature>
<protein>
    <submittedName>
        <fullName evidence="3">OLC1v1028480C1</fullName>
    </submittedName>
</protein>
<dbReference type="FunFam" id="1.25.40.10:FF:000361">
    <property type="entry name" value="Pentatricopeptide repeat-containing protein chloroplastic"/>
    <property type="match status" value="1"/>
</dbReference>
<feature type="repeat" description="PPR" evidence="2">
    <location>
        <begin position="273"/>
        <end position="307"/>
    </location>
</feature>
<accession>A0AAV1CEG5</accession>
<dbReference type="InterPro" id="IPR002885">
    <property type="entry name" value="PPR_rpt"/>
</dbReference>
<evidence type="ECO:0000256" key="2">
    <source>
        <dbReference type="PROSITE-ProRule" id="PRU00708"/>
    </source>
</evidence>
<dbReference type="FunFam" id="1.25.40.10:FF:000344">
    <property type="entry name" value="Pentatricopeptide repeat-containing protein"/>
    <property type="match status" value="1"/>
</dbReference>
<feature type="repeat" description="PPR" evidence="2">
    <location>
        <begin position="477"/>
        <end position="511"/>
    </location>
</feature>
<dbReference type="PROSITE" id="PS51375">
    <property type="entry name" value="PPR"/>
    <property type="match status" value="5"/>
</dbReference>
<proteinExistence type="predicted"/>
<name>A0AAV1CEG5_OLDCO</name>
<dbReference type="GO" id="GO:0003723">
    <property type="term" value="F:RNA binding"/>
    <property type="evidence" value="ECO:0007669"/>
    <property type="project" value="InterPro"/>
</dbReference>
<dbReference type="InterPro" id="IPR046960">
    <property type="entry name" value="PPR_At4g14850-like_plant"/>
</dbReference>
<reference evidence="3" key="1">
    <citation type="submission" date="2023-03" db="EMBL/GenBank/DDBJ databases">
        <authorList>
            <person name="Julca I."/>
        </authorList>
    </citation>
    <scope>NUCLEOTIDE SEQUENCE</scope>
</reference>
<dbReference type="Pfam" id="PF01535">
    <property type="entry name" value="PPR"/>
    <property type="match status" value="5"/>
</dbReference>
<dbReference type="EMBL" id="OX459119">
    <property type="protein sequence ID" value="CAI9093073.1"/>
    <property type="molecule type" value="Genomic_DNA"/>
</dbReference>
<sequence>MFTWTSTQALHFPLIPNPHFHINSSLQTQYPKTLKQTNHLQPLSTSPISLSSPAIAESPPNPTSQTPSPESWIKEFRFLAQSNRFKEAIAVYIQMNIAGVMPDNFIFPAALKAATGLCDMHLGQQLHCSVVKMGYDYLSVTVANTLIHFYGSCGEVREVLKVFERMPERDQVSWNTMINALCKAAEWELALEAFRLMGSEGTEPSSFTLVSAALACSNLGGSHGLKLGKQIHGYSLRMEDCKTFTQNALMAMYAKLDRVSDSKAVFEVFPNRDLVSWNTIIAAFQQNDQFYEALGHLKLMITEGFKPDAMTISSILPACAHLELLDVGKEIHGYVTRDQDLVENSFVASALIDMYCNCKRVESGRTVFDGTMERRLGVWNAMLSGYARNGLYKSALVLFLDFMEVSGFFPNSTTLASVLPACVHCEAFTGKEVFHGYIIKLGFCGDRYVQNALMDLYSRIGNITVAKYIFSSMESRDLVSWNTMITGYAVCGRHEDALRLIYRMQEKKLKDDSEKDPNDWEVKQTL</sequence>
<dbReference type="PANTHER" id="PTHR47926">
    <property type="entry name" value="PENTATRICOPEPTIDE REPEAT-CONTAINING PROTEIN"/>
    <property type="match status" value="1"/>
</dbReference>
<evidence type="ECO:0000313" key="3">
    <source>
        <dbReference type="EMBL" id="CAI9093073.1"/>
    </source>
</evidence>
<keyword evidence="1" id="KW-0677">Repeat</keyword>
<gene>
    <name evidence="3" type="ORF">OLC1_LOCUS4585</name>
</gene>
<dbReference type="Proteomes" id="UP001161247">
    <property type="component" value="Chromosome 2"/>
</dbReference>
<evidence type="ECO:0000256" key="1">
    <source>
        <dbReference type="ARBA" id="ARBA00022737"/>
    </source>
</evidence>
<dbReference type="AlphaFoldDB" id="A0AAV1CEG5"/>
<organism evidence="3 4">
    <name type="scientific">Oldenlandia corymbosa var. corymbosa</name>
    <dbReference type="NCBI Taxonomy" id="529605"/>
    <lineage>
        <taxon>Eukaryota</taxon>
        <taxon>Viridiplantae</taxon>
        <taxon>Streptophyta</taxon>
        <taxon>Embryophyta</taxon>
        <taxon>Tracheophyta</taxon>
        <taxon>Spermatophyta</taxon>
        <taxon>Magnoliopsida</taxon>
        <taxon>eudicotyledons</taxon>
        <taxon>Gunneridae</taxon>
        <taxon>Pentapetalae</taxon>
        <taxon>asterids</taxon>
        <taxon>lamiids</taxon>
        <taxon>Gentianales</taxon>
        <taxon>Rubiaceae</taxon>
        <taxon>Rubioideae</taxon>
        <taxon>Spermacoceae</taxon>
        <taxon>Hedyotis-Oldenlandia complex</taxon>
        <taxon>Oldenlandia</taxon>
    </lineage>
</organism>
<evidence type="ECO:0000313" key="4">
    <source>
        <dbReference type="Proteomes" id="UP001161247"/>
    </source>
</evidence>
<dbReference type="Pfam" id="PF13041">
    <property type="entry name" value="PPR_2"/>
    <property type="match status" value="1"/>
</dbReference>
<keyword evidence="4" id="KW-1185">Reference proteome</keyword>
<dbReference type="Gene3D" id="1.25.40.10">
    <property type="entry name" value="Tetratricopeptide repeat domain"/>
    <property type="match status" value="4"/>
</dbReference>
<dbReference type="InterPro" id="IPR011990">
    <property type="entry name" value="TPR-like_helical_dom_sf"/>
</dbReference>
<feature type="repeat" description="PPR" evidence="2">
    <location>
        <begin position="375"/>
        <end position="410"/>
    </location>
</feature>
<dbReference type="NCBIfam" id="TIGR00756">
    <property type="entry name" value="PPR"/>
    <property type="match status" value="6"/>
</dbReference>